<dbReference type="EMBL" id="CALNXK010000050">
    <property type="protein sequence ID" value="CAH3132153.1"/>
    <property type="molecule type" value="Genomic_DNA"/>
</dbReference>
<keyword evidence="11" id="KW-1185">Reference proteome</keyword>
<evidence type="ECO:0000313" key="11">
    <source>
        <dbReference type="Proteomes" id="UP001159405"/>
    </source>
</evidence>
<evidence type="ECO:0000256" key="7">
    <source>
        <dbReference type="ARBA" id="ARBA00023224"/>
    </source>
</evidence>
<feature type="transmembrane region" description="Helical" evidence="8">
    <location>
        <begin position="51"/>
        <end position="76"/>
    </location>
</feature>
<evidence type="ECO:0000313" key="10">
    <source>
        <dbReference type="EMBL" id="CAH3132153.1"/>
    </source>
</evidence>
<comment type="subcellular location">
    <subcellularLocation>
        <location evidence="1">Membrane</location>
        <topology evidence="1">Multi-pass membrane protein</topology>
    </subcellularLocation>
</comment>
<keyword evidence="2 8" id="KW-0812">Transmembrane</keyword>
<dbReference type="Proteomes" id="UP001159405">
    <property type="component" value="Unassembled WGS sequence"/>
</dbReference>
<dbReference type="Pfam" id="PF00001">
    <property type="entry name" value="7tm_1"/>
    <property type="match status" value="1"/>
</dbReference>
<evidence type="ECO:0000256" key="3">
    <source>
        <dbReference type="ARBA" id="ARBA00022989"/>
    </source>
</evidence>
<evidence type="ECO:0000256" key="6">
    <source>
        <dbReference type="ARBA" id="ARBA00023170"/>
    </source>
</evidence>
<feature type="transmembrane region" description="Helical" evidence="8">
    <location>
        <begin position="88"/>
        <end position="109"/>
    </location>
</feature>
<evidence type="ECO:0000256" key="4">
    <source>
        <dbReference type="ARBA" id="ARBA00023040"/>
    </source>
</evidence>
<dbReference type="PANTHER" id="PTHR24240">
    <property type="entry name" value="OPSIN"/>
    <property type="match status" value="1"/>
</dbReference>
<dbReference type="CDD" id="cd00637">
    <property type="entry name" value="7tm_classA_rhodopsin-like"/>
    <property type="match status" value="1"/>
</dbReference>
<feature type="transmembrane region" description="Helical" evidence="8">
    <location>
        <begin position="176"/>
        <end position="199"/>
    </location>
</feature>
<dbReference type="InterPro" id="IPR017452">
    <property type="entry name" value="GPCR_Rhodpsn_7TM"/>
</dbReference>
<feature type="transmembrane region" description="Helical" evidence="8">
    <location>
        <begin position="12"/>
        <end position="39"/>
    </location>
</feature>
<accession>A0ABN8P7X5</accession>
<proteinExistence type="predicted"/>
<dbReference type="PROSITE" id="PS50262">
    <property type="entry name" value="G_PROTEIN_RECEP_F1_2"/>
    <property type="match status" value="1"/>
</dbReference>
<evidence type="ECO:0000256" key="8">
    <source>
        <dbReference type="SAM" id="Phobius"/>
    </source>
</evidence>
<sequence>MSSELEDRSLSLVILEPAILIVMTTACLIGNVVTCIAVYSKERLRTSSNLYVITLAISDAINASTVMPLTIGVLITGRWPYGEALCNVHAFFTLFSVYVSPTTMGLTAFNRYVRIVRPGHYSRIFNARQSKIYVAAIWLTVSGYALVPRLAGWTDYGFIPGYAVCTIVHPREAMKIAHYCIVVVFFFLLPLAVATFSYYKIFTMVNKHKINTNLAIKEECRISVREIHISKSLAIIVLAFALCWIPFWVVAMMQRFAPDTVVPRNVQLLCPFLLFFSSTINPFIYAGMNPSFRAEFRAILLCKFLKKPSVGVQAQEFGNSPSPLEISHQI</sequence>
<dbReference type="PRINTS" id="PR00237">
    <property type="entry name" value="GPCRRHODOPSN"/>
</dbReference>
<dbReference type="SUPFAM" id="SSF81321">
    <property type="entry name" value="Family A G protein-coupled receptor-like"/>
    <property type="match status" value="1"/>
</dbReference>
<protein>
    <recommendedName>
        <fullName evidence="9">G-protein coupled receptors family 1 profile domain-containing protein</fullName>
    </recommendedName>
</protein>
<feature type="transmembrane region" description="Helical" evidence="8">
    <location>
        <begin position="266"/>
        <end position="287"/>
    </location>
</feature>
<feature type="domain" description="G-protein coupled receptors family 1 profile" evidence="9">
    <location>
        <begin position="30"/>
        <end position="285"/>
    </location>
</feature>
<dbReference type="InterPro" id="IPR000276">
    <property type="entry name" value="GPCR_Rhodpsn"/>
</dbReference>
<evidence type="ECO:0000256" key="5">
    <source>
        <dbReference type="ARBA" id="ARBA00023136"/>
    </source>
</evidence>
<organism evidence="10 11">
    <name type="scientific">Porites lobata</name>
    <dbReference type="NCBI Taxonomy" id="104759"/>
    <lineage>
        <taxon>Eukaryota</taxon>
        <taxon>Metazoa</taxon>
        <taxon>Cnidaria</taxon>
        <taxon>Anthozoa</taxon>
        <taxon>Hexacorallia</taxon>
        <taxon>Scleractinia</taxon>
        <taxon>Fungiina</taxon>
        <taxon>Poritidae</taxon>
        <taxon>Porites</taxon>
    </lineage>
</organism>
<keyword evidence="7" id="KW-0807">Transducer</keyword>
<evidence type="ECO:0000256" key="1">
    <source>
        <dbReference type="ARBA" id="ARBA00004141"/>
    </source>
</evidence>
<keyword evidence="5 8" id="KW-0472">Membrane</keyword>
<evidence type="ECO:0000256" key="2">
    <source>
        <dbReference type="ARBA" id="ARBA00022692"/>
    </source>
</evidence>
<name>A0ABN8P7X5_9CNID</name>
<comment type="caution">
    <text evidence="10">The sequence shown here is derived from an EMBL/GenBank/DDBJ whole genome shotgun (WGS) entry which is preliminary data.</text>
</comment>
<feature type="transmembrane region" description="Helical" evidence="8">
    <location>
        <begin position="233"/>
        <end position="254"/>
    </location>
</feature>
<gene>
    <name evidence="10" type="ORF">PLOB_00036441</name>
</gene>
<dbReference type="Gene3D" id="1.20.1070.10">
    <property type="entry name" value="Rhodopsin 7-helix transmembrane proteins"/>
    <property type="match status" value="1"/>
</dbReference>
<keyword evidence="3 8" id="KW-1133">Transmembrane helix</keyword>
<reference evidence="10 11" key="1">
    <citation type="submission" date="2022-05" db="EMBL/GenBank/DDBJ databases">
        <authorList>
            <consortium name="Genoscope - CEA"/>
            <person name="William W."/>
        </authorList>
    </citation>
    <scope>NUCLEOTIDE SEQUENCE [LARGE SCALE GENOMIC DNA]</scope>
</reference>
<keyword evidence="4" id="KW-0297">G-protein coupled receptor</keyword>
<feature type="transmembrane region" description="Helical" evidence="8">
    <location>
        <begin position="130"/>
        <end position="147"/>
    </location>
</feature>
<evidence type="ECO:0000259" key="9">
    <source>
        <dbReference type="PROSITE" id="PS50262"/>
    </source>
</evidence>
<keyword evidence="6" id="KW-0675">Receptor</keyword>
<dbReference type="InterPro" id="IPR050125">
    <property type="entry name" value="GPCR_opsins"/>
</dbReference>